<evidence type="ECO:0008006" key="4">
    <source>
        <dbReference type="Google" id="ProtNLM"/>
    </source>
</evidence>
<comment type="caution">
    <text evidence="3">The sequence shown here is derived from an EMBL/GenBank/DDBJ whole genome shotgun (WGS) entry which is preliminary data.</text>
</comment>
<gene>
    <name evidence="3" type="ORF">S01H1_67855</name>
</gene>
<dbReference type="InterPro" id="IPR052513">
    <property type="entry name" value="Thioester_dehydratase-like"/>
</dbReference>
<feature type="domain" description="ChsH2 rubredoxin-like zinc ribbon" evidence="2">
    <location>
        <begin position="38"/>
        <end position="63"/>
    </location>
</feature>
<proteinExistence type="predicted"/>
<evidence type="ECO:0000313" key="3">
    <source>
        <dbReference type="EMBL" id="GAG41108.1"/>
    </source>
</evidence>
<dbReference type="EMBL" id="BARS01044962">
    <property type="protein sequence ID" value="GAG41108.1"/>
    <property type="molecule type" value="Genomic_DNA"/>
</dbReference>
<dbReference type="Pfam" id="PF12172">
    <property type="entry name" value="zf-ChsH2"/>
    <property type="match status" value="1"/>
</dbReference>
<dbReference type="AlphaFoldDB" id="X0XX26"/>
<dbReference type="SUPFAM" id="SSF50249">
    <property type="entry name" value="Nucleic acid-binding proteins"/>
    <property type="match status" value="1"/>
</dbReference>
<evidence type="ECO:0000259" key="1">
    <source>
        <dbReference type="Pfam" id="PF01796"/>
    </source>
</evidence>
<dbReference type="InterPro" id="IPR022002">
    <property type="entry name" value="ChsH2_Znr"/>
</dbReference>
<name>X0XX26_9ZZZZ</name>
<dbReference type="InterPro" id="IPR012340">
    <property type="entry name" value="NA-bd_OB-fold"/>
</dbReference>
<organism evidence="3">
    <name type="scientific">marine sediment metagenome</name>
    <dbReference type="NCBI Taxonomy" id="412755"/>
    <lineage>
        <taxon>unclassified sequences</taxon>
        <taxon>metagenomes</taxon>
        <taxon>ecological metagenomes</taxon>
    </lineage>
</organism>
<dbReference type="PANTHER" id="PTHR34075:SF4">
    <property type="entry name" value="DUF35 DOMAIN-CONTAINING PROTEIN"/>
    <property type="match status" value="1"/>
</dbReference>
<dbReference type="Gene3D" id="6.10.30.10">
    <property type="match status" value="1"/>
</dbReference>
<accession>X0XX26</accession>
<feature type="domain" description="ChsH2 C-terminal OB-fold" evidence="1">
    <location>
        <begin position="68"/>
        <end position="139"/>
    </location>
</feature>
<dbReference type="InterPro" id="IPR002878">
    <property type="entry name" value="ChsH2_C"/>
</dbReference>
<evidence type="ECO:0000259" key="2">
    <source>
        <dbReference type="Pfam" id="PF12172"/>
    </source>
</evidence>
<dbReference type="PANTHER" id="PTHR34075">
    <property type="entry name" value="BLR3430 PROTEIN"/>
    <property type="match status" value="1"/>
</dbReference>
<protein>
    <recommendedName>
        <fullName evidence="4">DUF35 domain-containing protein</fullName>
    </recommendedName>
</protein>
<reference evidence="3" key="1">
    <citation type="journal article" date="2014" name="Front. Microbiol.">
        <title>High frequency of phylogenetically diverse reductive dehalogenase-homologous genes in deep subseafloor sedimentary metagenomes.</title>
        <authorList>
            <person name="Kawai M."/>
            <person name="Futagami T."/>
            <person name="Toyoda A."/>
            <person name="Takaki Y."/>
            <person name="Nishi S."/>
            <person name="Hori S."/>
            <person name="Arai W."/>
            <person name="Tsubouchi T."/>
            <person name="Morono Y."/>
            <person name="Uchiyama I."/>
            <person name="Ito T."/>
            <person name="Fujiyama A."/>
            <person name="Inagaki F."/>
            <person name="Takami H."/>
        </authorList>
    </citation>
    <scope>NUCLEOTIDE SEQUENCE</scope>
    <source>
        <strain evidence="3">Expedition CK06-06</strain>
    </source>
</reference>
<sequence>MTQEEEILIMPGVWNLPFRHTAGRFASRFFRELRDNKKIFGVRCPDCRRVLLPPRPLCERCFVSIDEWVEVGHQGTLEAFTICYLPFQGLPPPPIATIMVKLDGADGCLNHVLSGVDLSDVDKANELVKIGMRVEVVWRDERKGEIGDIEYFRPVK</sequence>
<dbReference type="Pfam" id="PF01796">
    <property type="entry name" value="OB_ChsH2_C"/>
    <property type="match status" value="1"/>
</dbReference>